<keyword evidence="1" id="KW-0812">Transmembrane</keyword>
<keyword evidence="1" id="KW-0472">Membrane</keyword>
<proteinExistence type="predicted"/>
<dbReference type="HOGENOM" id="CLU_2896359_0_0_6"/>
<sequence>MKKLTLLITSNRFNIIRNMRRLPKWWPFLCVVVNFLGRFVPFCEIGGYLDYIIYGAIAPKVP</sequence>
<accession>Q47YF3</accession>
<evidence type="ECO:0000256" key="1">
    <source>
        <dbReference type="SAM" id="Phobius"/>
    </source>
</evidence>
<protein>
    <submittedName>
        <fullName evidence="2">Uncharacterized protein</fullName>
    </submittedName>
</protein>
<dbReference type="KEGG" id="cps:CPS_3493"/>
<dbReference type="STRING" id="167879.CPS_3493"/>
<evidence type="ECO:0000313" key="2">
    <source>
        <dbReference type="EMBL" id="AAZ27559.1"/>
    </source>
</evidence>
<organism evidence="2 3">
    <name type="scientific">Colwellia psychrerythraea (strain 34H / ATCC BAA-681)</name>
    <name type="common">Vibrio psychroerythus</name>
    <dbReference type="NCBI Taxonomy" id="167879"/>
    <lineage>
        <taxon>Bacteria</taxon>
        <taxon>Pseudomonadati</taxon>
        <taxon>Pseudomonadota</taxon>
        <taxon>Gammaproteobacteria</taxon>
        <taxon>Alteromonadales</taxon>
        <taxon>Colwelliaceae</taxon>
        <taxon>Colwellia</taxon>
    </lineage>
</organism>
<gene>
    <name evidence="2" type="ordered locus">CPS_3493</name>
</gene>
<reference evidence="2" key="1">
    <citation type="journal article" date="2005" name="Proc. Natl. Acad. Sci. U.S.A.">
        <title>The psychrophilic lifestyle as revealed by the genome sequence of Colwellia psychrerythraea 34H through genomic and proteomic analyses.</title>
        <authorList>
            <person name="Methe B.A."/>
            <person name="Nelson K.E."/>
            <person name="Deming J.W."/>
            <person name="Momen B."/>
            <person name="Melamud E."/>
            <person name="Zhang X."/>
            <person name="Moult J."/>
            <person name="Madupu R."/>
            <person name="Nelson W.C."/>
            <person name="Dodson R.J."/>
            <person name="Brinkac L.M."/>
            <person name="Daugherty S.C."/>
            <person name="Durkin A.S."/>
            <person name="DeBoy R.T."/>
            <person name="Kolonay J.F."/>
            <person name="Sullivan S.A."/>
            <person name="Zhou L."/>
            <person name="Davidsen T.M."/>
            <person name="Wu M."/>
            <person name="Huston A.L."/>
            <person name="Lewis M."/>
            <person name="Weaver B."/>
            <person name="Weidman J.F."/>
            <person name="Khouri H."/>
            <person name="Utterback T.R."/>
            <person name="Feldblyum T.V."/>
            <person name="Fraser C.M."/>
        </authorList>
    </citation>
    <scope>NUCLEOTIDE SEQUENCE [LARGE SCALE GENOMIC DNA]</scope>
    <source>
        <strain evidence="2">34H</strain>
    </source>
</reference>
<name>Q47YF3_COLP3</name>
<evidence type="ECO:0000313" key="3">
    <source>
        <dbReference type="Proteomes" id="UP000000547"/>
    </source>
</evidence>
<keyword evidence="1" id="KW-1133">Transmembrane helix</keyword>
<dbReference type="AlphaFoldDB" id="Q47YF3"/>
<dbReference type="Proteomes" id="UP000000547">
    <property type="component" value="Chromosome"/>
</dbReference>
<dbReference type="EMBL" id="CP000083">
    <property type="protein sequence ID" value="AAZ27559.1"/>
    <property type="molecule type" value="Genomic_DNA"/>
</dbReference>
<feature type="transmembrane region" description="Helical" evidence="1">
    <location>
        <begin position="21"/>
        <end position="40"/>
    </location>
</feature>